<dbReference type="STRING" id="269670.SAMN02982927_03453"/>
<dbReference type="AlphaFoldDB" id="A0A1I2W8P2"/>
<dbReference type="EMBL" id="FOOY01000037">
    <property type="protein sequence ID" value="SFG97794.1"/>
    <property type="molecule type" value="Genomic_DNA"/>
</dbReference>
<accession>A0A1I2W8P2</accession>
<keyword evidence="2" id="KW-0597">Phosphoprotein</keyword>
<dbReference type="SUPFAM" id="SSF52091">
    <property type="entry name" value="SpoIIaa-like"/>
    <property type="match status" value="1"/>
</dbReference>
<comment type="similarity">
    <text evidence="1 4">Belongs to the anti-sigma-factor antagonist family.</text>
</comment>
<dbReference type="PANTHER" id="PTHR33495:SF9">
    <property type="entry name" value="ANTI-SIGMA-B FACTOR ANTAGONIST"/>
    <property type="match status" value="1"/>
</dbReference>
<dbReference type="Pfam" id="PF01740">
    <property type="entry name" value="STAS"/>
    <property type="match status" value="1"/>
</dbReference>
<sequence length="112" mass="12162">MNISIEREVKGDNLYLVAVEGEIDVFTAPELKKGLLPLTEIHGGNLTLDLNATKYMDSTALGVIVAALKSASKHQCRFSVTGMTPRIKRLFEITGLSDLLNRAQTSEGNADD</sequence>
<evidence type="ECO:0000259" key="5">
    <source>
        <dbReference type="PROSITE" id="PS50801"/>
    </source>
</evidence>
<evidence type="ECO:0000313" key="6">
    <source>
        <dbReference type="EMBL" id="SFG97794.1"/>
    </source>
</evidence>
<dbReference type="InterPro" id="IPR002645">
    <property type="entry name" value="STAS_dom"/>
</dbReference>
<dbReference type="GO" id="GO:0043856">
    <property type="term" value="F:anti-sigma factor antagonist activity"/>
    <property type="evidence" value="ECO:0007669"/>
    <property type="project" value="InterPro"/>
</dbReference>
<name>A0A1I2W8P2_9BACL</name>
<dbReference type="Gene3D" id="3.30.750.24">
    <property type="entry name" value="STAS domain"/>
    <property type="match status" value="1"/>
</dbReference>
<evidence type="ECO:0000313" key="7">
    <source>
        <dbReference type="Proteomes" id="UP000198752"/>
    </source>
</evidence>
<gene>
    <name evidence="6" type="ORF">SAMN02982927_03453</name>
</gene>
<dbReference type="InterPro" id="IPR036513">
    <property type="entry name" value="STAS_dom_sf"/>
</dbReference>
<evidence type="ECO:0000256" key="1">
    <source>
        <dbReference type="ARBA" id="ARBA00009013"/>
    </source>
</evidence>
<dbReference type="CDD" id="cd07043">
    <property type="entry name" value="STAS_anti-anti-sigma_factors"/>
    <property type="match status" value="1"/>
</dbReference>
<dbReference type="InterPro" id="IPR003658">
    <property type="entry name" value="Anti-sigma_ant"/>
</dbReference>
<protein>
    <recommendedName>
        <fullName evidence="4">Anti-sigma factor antagonist</fullName>
    </recommendedName>
</protein>
<reference evidence="7" key="1">
    <citation type="submission" date="2016-10" db="EMBL/GenBank/DDBJ databases">
        <authorList>
            <person name="Varghese N."/>
            <person name="Submissions S."/>
        </authorList>
    </citation>
    <scope>NUCLEOTIDE SEQUENCE [LARGE SCALE GENOMIC DNA]</scope>
    <source>
        <strain evidence="7">ATCC 700379</strain>
    </source>
</reference>
<dbReference type="RefSeq" id="WP_177184850.1">
    <property type="nucleotide sequence ID" value="NZ_FOOY01000037.1"/>
</dbReference>
<evidence type="ECO:0000256" key="4">
    <source>
        <dbReference type="RuleBase" id="RU003749"/>
    </source>
</evidence>
<dbReference type="PROSITE" id="PS50801">
    <property type="entry name" value="STAS"/>
    <property type="match status" value="1"/>
</dbReference>
<dbReference type="PANTHER" id="PTHR33495">
    <property type="entry name" value="ANTI-SIGMA FACTOR ANTAGONIST TM_1081-RELATED-RELATED"/>
    <property type="match status" value="1"/>
</dbReference>
<proteinExistence type="inferred from homology"/>
<evidence type="ECO:0000256" key="3">
    <source>
        <dbReference type="ARBA" id="ARBA00024670"/>
    </source>
</evidence>
<keyword evidence="7" id="KW-1185">Reference proteome</keyword>
<dbReference type="Proteomes" id="UP000198752">
    <property type="component" value="Unassembled WGS sequence"/>
</dbReference>
<feature type="domain" description="STAS" evidence="5">
    <location>
        <begin position="12"/>
        <end position="112"/>
    </location>
</feature>
<dbReference type="NCBIfam" id="TIGR00377">
    <property type="entry name" value="ant_ant_sig"/>
    <property type="match status" value="1"/>
</dbReference>
<comment type="function">
    <text evidence="3">Positive regulator of sigma-B activity. Non-phosphorylated RsbV binds to RsbW, preventing its association with sigma-B. When phosphorylated, releases RsbW, which is then free to complex with and inactivate sigma-B.</text>
</comment>
<organism evidence="6 7">
    <name type="scientific">Sporolactobacillus nakayamae</name>
    <dbReference type="NCBI Taxonomy" id="269670"/>
    <lineage>
        <taxon>Bacteria</taxon>
        <taxon>Bacillati</taxon>
        <taxon>Bacillota</taxon>
        <taxon>Bacilli</taxon>
        <taxon>Bacillales</taxon>
        <taxon>Sporolactobacillaceae</taxon>
        <taxon>Sporolactobacillus</taxon>
    </lineage>
</organism>
<evidence type="ECO:0000256" key="2">
    <source>
        <dbReference type="ARBA" id="ARBA00022553"/>
    </source>
</evidence>